<evidence type="ECO:0000313" key="2">
    <source>
        <dbReference type="EMBL" id="KAF1828270.1"/>
    </source>
</evidence>
<feature type="transmembrane region" description="Helical" evidence="1">
    <location>
        <begin position="27"/>
        <end position="48"/>
    </location>
</feature>
<evidence type="ECO:0000256" key="1">
    <source>
        <dbReference type="SAM" id="Phobius"/>
    </source>
</evidence>
<name>A0A6A5JY10_9PLEO</name>
<gene>
    <name evidence="2" type="ORF">BDW02DRAFT_512728</name>
</gene>
<reference evidence="2" key="1">
    <citation type="submission" date="2020-01" db="EMBL/GenBank/DDBJ databases">
        <authorList>
            <consortium name="DOE Joint Genome Institute"/>
            <person name="Haridas S."/>
            <person name="Albert R."/>
            <person name="Binder M."/>
            <person name="Bloem J."/>
            <person name="Labutti K."/>
            <person name="Salamov A."/>
            <person name="Andreopoulos B."/>
            <person name="Baker S.E."/>
            <person name="Barry K."/>
            <person name="Bills G."/>
            <person name="Bluhm B.H."/>
            <person name="Cannon C."/>
            <person name="Castanera R."/>
            <person name="Culley D.E."/>
            <person name="Daum C."/>
            <person name="Ezra D."/>
            <person name="Gonzalez J.B."/>
            <person name="Henrissat B."/>
            <person name="Kuo A."/>
            <person name="Liang C."/>
            <person name="Lipzen A."/>
            <person name="Lutzoni F."/>
            <person name="Magnuson J."/>
            <person name="Mondo S."/>
            <person name="Nolan M."/>
            <person name="Ohm R."/>
            <person name="Pangilinan J."/>
            <person name="Park H.-J."/>
            <person name="Ramirez L."/>
            <person name="Alfaro M."/>
            <person name="Sun H."/>
            <person name="Tritt A."/>
            <person name="Yoshinaga Y."/>
            <person name="Zwiers L.-H."/>
            <person name="Turgeon B.G."/>
            <person name="Goodwin S.B."/>
            <person name="Spatafora J.W."/>
            <person name="Crous P.W."/>
            <person name="Grigoriev I.V."/>
        </authorList>
    </citation>
    <scope>NUCLEOTIDE SEQUENCE</scope>
    <source>
        <strain evidence="2">P77</strain>
    </source>
</reference>
<evidence type="ECO:0000313" key="3">
    <source>
        <dbReference type="Proteomes" id="UP000800040"/>
    </source>
</evidence>
<keyword evidence="1" id="KW-0472">Membrane</keyword>
<dbReference type="EMBL" id="ML975589">
    <property type="protein sequence ID" value="KAF1828270.1"/>
    <property type="molecule type" value="Genomic_DNA"/>
</dbReference>
<sequence>FNVFAIFFKVTFAYSNISLLLRHSSNITLLLEHFSLFSKLVICAIIIYSRY</sequence>
<feature type="non-terminal residue" evidence="2">
    <location>
        <position position="1"/>
    </location>
</feature>
<keyword evidence="1" id="KW-1133">Transmembrane helix</keyword>
<organism evidence="2 3">
    <name type="scientific">Decorospora gaudefroyi</name>
    <dbReference type="NCBI Taxonomy" id="184978"/>
    <lineage>
        <taxon>Eukaryota</taxon>
        <taxon>Fungi</taxon>
        <taxon>Dikarya</taxon>
        <taxon>Ascomycota</taxon>
        <taxon>Pezizomycotina</taxon>
        <taxon>Dothideomycetes</taxon>
        <taxon>Pleosporomycetidae</taxon>
        <taxon>Pleosporales</taxon>
        <taxon>Pleosporineae</taxon>
        <taxon>Pleosporaceae</taxon>
        <taxon>Decorospora</taxon>
    </lineage>
</organism>
<dbReference type="OrthoDB" id="9999863at2759"/>
<accession>A0A6A5JY10</accession>
<keyword evidence="1" id="KW-0812">Transmembrane</keyword>
<protein>
    <submittedName>
        <fullName evidence="2">Uncharacterized protein</fullName>
    </submittedName>
</protein>
<dbReference type="Proteomes" id="UP000800040">
    <property type="component" value="Unassembled WGS sequence"/>
</dbReference>
<dbReference type="AlphaFoldDB" id="A0A6A5JY10"/>
<keyword evidence="3" id="KW-1185">Reference proteome</keyword>
<proteinExistence type="predicted"/>